<dbReference type="Gene3D" id="3.10.450.50">
    <property type="match status" value="1"/>
</dbReference>
<dbReference type="HOGENOM" id="CLU_072546_1_0_6"/>
<protein>
    <submittedName>
        <fullName evidence="1">SEC-C motif domain protein</fullName>
    </submittedName>
</protein>
<dbReference type="InterPro" id="IPR009003">
    <property type="entry name" value="Peptidase_S1_PA"/>
</dbReference>
<dbReference type="EMBL" id="CBSX010000114">
    <property type="protein sequence ID" value="CDH05746.1"/>
    <property type="molecule type" value="Genomic_DNA"/>
</dbReference>
<dbReference type="SUPFAM" id="SSF50494">
    <property type="entry name" value="Trypsin-like serine proteases"/>
    <property type="match status" value="1"/>
</dbReference>
<dbReference type="AlphaFoldDB" id="A0A077P7L0"/>
<evidence type="ECO:0000313" key="1">
    <source>
        <dbReference type="EMBL" id="CDH05746.1"/>
    </source>
</evidence>
<proteinExistence type="predicted"/>
<accession>A0A077P7L0</accession>
<dbReference type="Pfam" id="PF02810">
    <property type="entry name" value="SEC-C"/>
    <property type="match status" value="1"/>
</dbReference>
<sequence>MKDFNNPIEKLVHSTVRIVCLKEDGRASSGTGYIFSPLVEGNAAYPCIVTNKHVLSGGIEVHFNLTLMHENGGPDIGNHEVIVLQDLKNHWFLHPNNDVDLAIIPISTALNEHRKNGKEYFFSILGKEFLASESLLDELSSMEEIMMIGYPNGLWDSVHNLPIIRRGITATSPKIKYNGKPEFLIDAACFPGSSGSPVFLSNVGGYLDKNGKTQFGTRIALLGTLYAGPQSVIQGEIESSDLLTDVKTKITSLIPNNLGRVIHASEILEFERIIKGLSVSTPKRNDSCLCGSGEKYKKCCGKLS</sequence>
<name>A0A077P7L0_XENBV</name>
<dbReference type="RefSeq" id="WP_038256344.1">
    <property type="nucleotide sequence ID" value="NZ_CAWLUU010000173.1"/>
</dbReference>
<dbReference type="Gene3D" id="2.40.10.120">
    <property type="match status" value="1"/>
</dbReference>
<gene>
    <name evidence="1" type="ORF">XBO1_2000001</name>
</gene>
<dbReference type="Pfam" id="PF13365">
    <property type="entry name" value="Trypsin_2"/>
    <property type="match status" value="1"/>
</dbReference>
<dbReference type="SUPFAM" id="SSF103642">
    <property type="entry name" value="Sec-C motif"/>
    <property type="match status" value="1"/>
</dbReference>
<reference evidence="1" key="1">
    <citation type="submission" date="2013-07" db="EMBL/GenBank/DDBJ databases">
        <title>Sub-species coevolution in mutualistic symbiosis.</title>
        <authorList>
            <person name="Murfin K."/>
            <person name="Klassen J."/>
            <person name="Lee M."/>
            <person name="Forst S."/>
            <person name="Stock P."/>
            <person name="Goodrich-Blair H."/>
        </authorList>
    </citation>
    <scope>NUCLEOTIDE SEQUENCE [LARGE SCALE GENOMIC DNA]</scope>
    <source>
        <strain evidence="1">Oregonense</strain>
    </source>
</reference>
<comment type="caution">
    <text evidence="1">The sequence shown here is derived from an EMBL/GenBank/DDBJ whole genome shotgun (WGS) entry which is preliminary data.</text>
</comment>
<organism evidence="1 2">
    <name type="scientific">Xenorhabdus bovienii str. oregonense</name>
    <dbReference type="NCBI Taxonomy" id="1398202"/>
    <lineage>
        <taxon>Bacteria</taxon>
        <taxon>Pseudomonadati</taxon>
        <taxon>Pseudomonadota</taxon>
        <taxon>Gammaproteobacteria</taxon>
        <taxon>Enterobacterales</taxon>
        <taxon>Morganellaceae</taxon>
        <taxon>Xenorhabdus</taxon>
    </lineage>
</organism>
<dbReference type="InterPro" id="IPR004027">
    <property type="entry name" value="SEC_C_motif"/>
</dbReference>
<dbReference type="Proteomes" id="UP000028483">
    <property type="component" value="Unassembled WGS sequence"/>
</dbReference>
<evidence type="ECO:0000313" key="2">
    <source>
        <dbReference type="Proteomes" id="UP000028483"/>
    </source>
</evidence>